<dbReference type="PROSITE" id="PS50206">
    <property type="entry name" value="RHODANESE_3"/>
    <property type="match status" value="1"/>
</dbReference>
<dbReference type="SUPFAM" id="SSF51905">
    <property type="entry name" value="FAD/NAD(P)-binding domain"/>
    <property type="match status" value="1"/>
</dbReference>
<organism evidence="2 3">
    <name type="scientific">Yinghuangia aomiensis</name>
    <dbReference type="NCBI Taxonomy" id="676205"/>
    <lineage>
        <taxon>Bacteria</taxon>
        <taxon>Bacillati</taxon>
        <taxon>Actinomycetota</taxon>
        <taxon>Actinomycetes</taxon>
        <taxon>Kitasatosporales</taxon>
        <taxon>Streptomycetaceae</taxon>
        <taxon>Yinghuangia</taxon>
    </lineage>
</organism>
<gene>
    <name evidence="2" type="ORF">GCM10023205_39670</name>
</gene>
<dbReference type="Pfam" id="PF01593">
    <property type="entry name" value="Amino_oxidase"/>
    <property type="match status" value="1"/>
</dbReference>
<sequence length="538" mass="58168">MEHSAPFAETSRRGFLRTVGVAGGAGVLYSAMGAMGLAPVPTADAASYRAPQESDFALSGRGGKKVVILGGGIAGLATAYELGKAGYDCRILEAKNRPGGRNWTARGGTTETDLDGNTQQARFSDGQYMNCGPGRLPQSHVTLDYCRELGVELQAFVNQNADAYIYHQNSAALAGKPMRWRTAKADVYGYVSELLAKATDQGALDAALTKDDKDRLISFLQSFGAIKGKADGFAYAGTDRRGYTVEPGAADNAGVVLGPVPSLSDVLASGVGQRFSFELGYDQAMMMFQPVGGMDAIPRALEKAIRRGTIQYEAAATAVANVPGGVEVTWRDKHGREHVERADFCVVATPPHIAARLRHNLGDPVTNALKTPTPLAVGKIGLEYKRRWWELEDRMYGGVVPTDTDLANMWFPSYGYQGRRGTVIGYYNTGANAEAYGKLPHAQRAERAVAQGVKIFGDRYRSELAASFSVAWHRTPFLEGGWVGWRDQNGPEYKLLNQPQGNVYFAGDWLSHVIAWQHGAFTSARKVVTDIHTRVMAA</sequence>
<dbReference type="InterPro" id="IPR001763">
    <property type="entry name" value="Rhodanese-like_dom"/>
</dbReference>
<dbReference type="SUPFAM" id="SSF54373">
    <property type="entry name" value="FAD-linked reductases, C-terminal domain"/>
    <property type="match status" value="1"/>
</dbReference>
<dbReference type="EMBL" id="BAABHS010000013">
    <property type="protein sequence ID" value="GAA4970244.1"/>
    <property type="molecule type" value="Genomic_DNA"/>
</dbReference>
<feature type="domain" description="Rhodanese" evidence="1">
    <location>
        <begin position="478"/>
        <end position="494"/>
    </location>
</feature>
<dbReference type="PANTHER" id="PTHR10742">
    <property type="entry name" value="FLAVIN MONOAMINE OXIDASE"/>
    <property type="match status" value="1"/>
</dbReference>
<evidence type="ECO:0000259" key="1">
    <source>
        <dbReference type="PROSITE" id="PS50206"/>
    </source>
</evidence>
<dbReference type="RefSeq" id="WP_345676891.1">
    <property type="nucleotide sequence ID" value="NZ_BAABHS010000013.1"/>
</dbReference>
<dbReference type="Gene3D" id="3.50.50.60">
    <property type="entry name" value="FAD/NAD(P)-binding domain"/>
    <property type="match status" value="1"/>
</dbReference>
<evidence type="ECO:0000313" key="3">
    <source>
        <dbReference type="Proteomes" id="UP001500466"/>
    </source>
</evidence>
<protein>
    <submittedName>
        <fullName evidence="2">Flavin monoamine oxidase family protein</fullName>
    </submittedName>
</protein>
<dbReference type="InterPro" id="IPR036188">
    <property type="entry name" value="FAD/NAD-bd_sf"/>
</dbReference>
<dbReference type="InterPro" id="IPR002937">
    <property type="entry name" value="Amino_oxidase"/>
</dbReference>
<dbReference type="Gene3D" id="1.20.1440.240">
    <property type="match status" value="1"/>
</dbReference>
<accession>A0ABP9HGF7</accession>
<dbReference type="InterPro" id="IPR050281">
    <property type="entry name" value="Flavin_monoamine_oxidase"/>
</dbReference>
<proteinExistence type="predicted"/>
<keyword evidence="3" id="KW-1185">Reference proteome</keyword>
<name>A0ABP9HGF7_9ACTN</name>
<reference evidence="3" key="1">
    <citation type="journal article" date="2019" name="Int. J. Syst. Evol. Microbiol.">
        <title>The Global Catalogue of Microorganisms (GCM) 10K type strain sequencing project: providing services to taxonomists for standard genome sequencing and annotation.</title>
        <authorList>
            <consortium name="The Broad Institute Genomics Platform"/>
            <consortium name="The Broad Institute Genome Sequencing Center for Infectious Disease"/>
            <person name="Wu L."/>
            <person name="Ma J."/>
        </authorList>
    </citation>
    <scope>NUCLEOTIDE SEQUENCE [LARGE SCALE GENOMIC DNA]</scope>
    <source>
        <strain evidence="3">JCM 17986</strain>
    </source>
</reference>
<dbReference type="InterPro" id="IPR006311">
    <property type="entry name" value="TAT_signal"/>
</dbReference>
<dbReference type="Gene3D" id="3.90.660.10">
    <property type="match status" value="1"/>
</dbReference>
<comment type="caution">
    <text evidence="2">The sequence shown here is derived from an EMBL/GenBank/DDBJ whole genome shotgun (WGS) entry which is preliminary data.</text>
</comment>
<dbReference type="PROSITE" id="PS51318">
    <property type="entry name" value="TAT"/>
    <property type="match status" value="1"/>
</dbReference>
<dbReference type="PANTHER" id="PTHR10742:SF410">
    <property type="entry name" value="LYSINE-SPECIFIC HISTONE DEMETHYLASE 2"/>
    <property type="match status" value="1"/>
</dbReference>
<dbReference type="Proteomes" id="UP001500466">
    <property type="component" value="Unassembled WGS sequence"/>
</dbReference>
<evidence type="ECO:0000313" key="2">
    <source>
        <dbReference type="EMBL" id="GAA4970244.1"/>
    </source>
</evidence>